<feature type="transmembrane region" description="Helical" evidence="9">
    <location>
        <begin position="280"/>
        <end position="303"/>
    </location>
</feature>
<dbReference type="RefSeq" id="WP_329550530.1">
    <property type="nucleotide sequence ID" value="NZ_CP163431.1"/>
</dbReference>
<protein>
    <submittedName>
        <fullName evidence="11">MFS transporter</fullName>
    </submittedName>
</protein>
<evidence type="ECO:0000313" key="11">
    <source>
        <dbReference type="EMBL" id="XDQ07523.1"/>
    </source>
</evidence>
<dbReference type="GO" id="GO:0022857">
    <property type="term" value="F:transmembrane transporter activity"/>
    <property type="evidence" value="ECO:0007669"/>
    <property type="project" value="InterPro"/>
</dbReference>
<feature type="region of interest" description="Disordered" evidence="8">
    <location>
        <begin position="487"/>
        <end position="506"/>
    </location>
</feature>
<evidence type="ECO:0000256" key="9">
    <source>
        <dbReference type="SAM" id="Phobius"/>
    </source>
</evidence>
<evidence type="ECO:0000259" key="10">
    <source>
        <dbReference type="PROSITE" id="PS50850"/>
    </source>
</evidence>
<organism evidence="11">
    <name type="scientific">Streptomyces sp. R08</name>
    <dbReference type="NCBI Taxonomy" id="3238624"/>
    <lineage>
        <taxon>Bacteria</taxon>
        <taxon>Bacillati</taxon>
        <taxon>Actinomycetota</taxon>
        <taxon>Actinomycetes</taxon>
        <taxon>Kitasatosporales</taxon>
        <taxon>Streptomycetaceae</taxon>
        <taxon>Streptomyces</taxon>
    </lineage>
</organism>
<dbReference type="CDD" id="cd17321">
    <property type="entry name" value="MFS_MMR_MDR_like"/>
    <property type="match status" value="1"/>
</dbReference>
<feature type="transmembrane region" description="Helical" evidence="9">
    <location>
        <begin position="241"/>
        <end position="259"/>
    </location>
</feature>
<dbReference type="GO" id="GO:0046677">
    <property type="term" value="P:response to antibiotic"/>
    <property type="evidence" value="ECO:0007669"/>
    <property type="project" value="UniProtKB-KW"/>
</dbReference>
<evidence type="ECO:0000256" key="8">
    <source>
        <dbReference type="SAM" id="MobiDB-lite"/>
    </source>
</evidence>
<keyword evidence="7" id="KW-0046">Antibiotic resistance</keyword>
<feature type="transmembrane region" description="Helical" evidence="9">
    <location>
        <begin position="315"/>
        <end position="333"/>
    </location>
</feature>
<dbReference type="AlphaFoldDB" id="A0AB39MRZ2"/>
<dbReference type="InterPro" id="IPR036259">
    <property type="entry name" value="MFS_trans_sf"/>
</dbReference>
<evidence type="ECO:0000256" key="7">
    <source>
        <dbReference type="ARBA" id="ARBA00023251"/>
    </source>
</evidence>
<feature type="transmembrane region" description="Helical" evidence="9">
    <location>
        <begin position="462"/>
        <end position="481"/>
    </location>
</feature>
<dbReference type="GO" id="GO:0005886">
    <property type="term" value="C:plasma membrane"/>
    <property type="evidence" value="ECO:0007669"/>
    <property type="project" value="UniProtKB-SubCell"/>
</dbReference>
<dbReference type="PANTHER" id="PTHR42718:SF46">
    <property type="entry name" value="BLR6921 PROTEIN"/>
    <property type="match status" value="1"/>
</dbReference>
<keyword evidence="5 9" id="KW-1133">Transmembrane helix</keyword>
<dbReference type="PANTHER" id="PTHR42718">
    <property type="entry name" value="MAJOR FACILITATOR SUPERFAMILY MULTIDRUG TRANSPORTER MFSC"/>
    <property type="match status" value="1"/>
</dbReference>
<dbReference type="InterPro" id="IPR020846">
    <property type="entry name" value="MFS_dom"/>
</dbReference>
<reference evidence="11" key="1">
    <citation type="submission" date="2024-07" db="EMBL/GenBank/DDBJ databases">
        <authorList>
            <person name="Yu S.T."/>
        </authorList>
    </citation>
    <scope>NUCLEOTIDE SEQUENCE</scope>
    <source>
        <strain evidence="11">R08</strain>
    </source>
</reference>
<evidence type="ECO:0000256" key="3">
    <source>
        <dbReference type="ARBA" id="ARBA00022475"/>
    </source>
</evidence>
<evidence type="ECO:0000256" key="1">
    <source>
        <dbReference type="ARBA" id="ARBA00004651"/>
    </source>
</evidence>
<keyword evidence="4 9" id="KW-0812">Transmembrane</keyword>
<accession>A0AB39MRZ2</accession>
<feature type="transmembrane region" description="Helical" evidence="9">
    <location>
        <begin position="120"/>
        <end position="138"/>
    </location>
</feature>
<dbReference type="PROSITE" id="PS50850">
    <property type="entry name" value="MFS"/>
    <property type="match status" value="1"/>
</dbReference>
<gene>
    <name evidence="11" type="ORF">AB5J58_48385</name>
</gene>
<feature type="transmembrane region" description="Helical" evidence="9">
    <location>
        <begin position="23"/>
        <end position="43"/>
    </location>
</feature>
<feature type="transmembrane region" description="Helical" evidence="9">
    <location>
        <begin position="371"/>
        <end position="392"/>
    </location>
</feature>
<feature type="transmembrane region" description="Helical" evidence="9">
    <location>
        <begin position="63"/>
        <end position="80"/>
    </location>
</feature>
<feature type="transmembrane region" description="Helical" evidence="9">
    <location>
        <begin position="182"/>
        <end position="200"/>
    </location>
</feature>
<evidence type="ECO:0000256" key="2">
    <source>
        <dbReference type="ARBA" id="ARBA00022448"/>
    </source>
</evidence>
<proteinExistence type="predicted"/>
<name>A0AB39MRZ2_9ACTN</name>
<dbReference type="Gene3D" id="1.20.1250.20">
    <property type="entry name" value="MFS general substrate transporter like domains"/>
    <property type="match status" value="1"/>
</dbReference>
<sequence length="506" mass="52048">METQSAAPAAGPSSGQATNPRRWLILAVICTAYLMVGVDLTVVNLALPSAQQALHFTDADRQWIVTAYALPFGSLLLFCGRLSDLIGRKQTFLIGLSGFAVASAVGGASTSFGMLVTARAFQGAFAAMLAPAALALLATTFTDLKEKAKAFGIFSAVAAAGTGLGLILGGALTSGLNWRWCLYINLLFAGVALVGGLVLLERQPRTGARMDIPGVLLASGGMFCVVYGFSNAAEHSWHTPSTWGVLAAGAVLLLTFSLWQTRAANPLLPPRVVLDRNRAGAYLTTLFVGTGTFGVMLFLVYYMQTDLGYSAIESGVALLPMLVFTAVGANVSAVKLMPKYGPRPLVTAGLLLSAAGMAWLTGIGIDSGYVSHLMGPVTAVGLGLGLIYGAALRTGTAGVALKDTGIASACVSTGQQLGGAIGTALLNTIAATATGTWFDDHVQGTPTARDIHLASIHGYTTVFWWCTAVFVAGAVIAGLMLRSGPLPAPQAPPAAQPATEPEAAQA</sequence>
<feature type="domain" description="Major facilitator superfamily (MFS) profile" evidence="10">
    <location>
        <begin position="25"/>
        <end position="485"/>
    </location>
</feature>
<feature type="transmembrane region" description="Helical" evidence="9">
    <location>
        <begin position="150"/>
        <end position="176"/>
    </location>
</feature>
<evidence type="ECO:0000256" key="4">
    <source>
        <dbReference type="ARBA" id="ARBA00022692"/>
    </source>
</evidence>
<dbReference type="EMBL" id="CP163431">
    <property type="protein sequence ID" value="XDQ07523.1"/>
    <property type="molecule type" value="Genomic_DNA"/>
</dbReference>
<evidence type="ECO:0000256" key="6">
    <source>
        <dbReference type="ARBA" id="ARBA00023136"/>
    </source>
</evidence>
<comment type="subcellular location">
    <subcellularLocation>
        <location evidence="1">Cell membrane</location>
        <topology evidence="1">Multi-pass membrane protein</topology>
    </subcellularLocation>
</comment>
<feature type="transmembrane region" description="Helical" evidence="9">
    <location>
        <begin position="345"/>
        <end position="365"/>
    </location>
</feature>
<dbReference type="Pfam" id="PF07690">
    <property type="entry name" value="MFS_1"/>
    <property type="match status" value="1"/>
</dbReference>
<feature type="transmembrane region" description="Helical" evidence="9">
    <location>
        <begin position="92"/>
        <end position="114"/>
    </location>
</feature>
<dbReference type="SUPFAM" id="SSF103473">
    <property type="entry name" value="MFS general substrate transporter"/>
    <property type="match status" value="1"/>
</dbReference>
<keyword evidence="6 9" id="KW-0472">Membrane</keyword>
<feature type="compositionally biased region" description="Low complexity" evidence="8">
    <location>
        <begin position="496"/>
        <end position="506"/>
    </location>
</feature>
<keyword evidence="2" id="KW-0813">Transport</keyword>
<feature type="transmembrane region" description="Helical" evidence="9">
    <location>
        <begin position="212"/>
        <end position="229"/>
    </location>
</feature>
<dbReference type="Gene3D" id="1.20.1720.10">
    <property type="entry name" value="Multidrug resistance protein D"/>
    <property type="match status" value="1"/>
</dbReference>
<keyword evidence="3" id="KW-1003">Cell membrane</keyword>
<dbReference type="InterPro" id="IPR011701">
    <property type="entry name" value="MFS"/>
</dbReference>
<evidence type="ECO:0000256" key="5">
    <source>
        <dbReference type="ARBA" id="ARBA00022989"/>
    </source>
</evidence>